<keyword evidence="2" id="KW-0472">Membrane</keyword>
<evidence type="ECO:0000259" key="3">
    <source>
        <dbReference type="PROSITE" id="PS51782"/>
    </source>
</evidence>
<keyword evidence="2" id="KW-0812">Transmembrane</keyword>
<evidence type="ECO:0000256" key="2">
    <source>
        <dbReference type="SAM" id="Phobius"/>
    </source>
</evidence>
<feature type="domain" description="LysM" evidence="3">
    <location>
        <begin position="110"/>
        <end position="153"/>
    </location>
</feature>
<protein>
    <recommendedName>
        <fullName evidence="3">LysM domain-containing protein</fullName>
    </recommendedName>
</protein>
<evidence type="ECO:0000313" key="4">
    <source>
        <dbReference type="EMBL" id="KIA78434.1"/>
    </source>
</evidence>
<comment type="caution">
    <text evidence="4">The sequence shown here is derived from an EMBL/GenBank/DDBJ whole genome shotgun (WGS) entry which is preliminary data.</text>
</comment>
<gene>
    <name evidence="4" type="ORF">DB43_DZ00210</name>
</gene>
<proteinExistence type="predicted"/>
<feature type="region of interest" description="Disordered" evidence="1">
    <location>
        <begin position="167"/>
        <end position="186"/>
    </location>
</feature>
<dbReference type="AlphaFoldDB" id="A0A0C1EQE7"/>
<keyword evidence="2" id="KW-1133">Transmembrane helix</keyword>
<reference evidence="4 5" key="1">
    <citation type="journal article" date="2014" name="Mol. Biol. Evol.">
        <title>Massive expansion of Ubiquitination-related gene families within the Chlamydiae.</title>
        <authorList>
            <person name="Domman D."/>
            <person name="Collingro A."/>
            <person name="Lagkouvardos I."/>
            <person name="Gehre L."/>
            <person name="Weinmaier T."/>
            <person name="Rattei T."/>
            <person name="Subtil A."/>
            <person name="Horn M."/>
        </authorList>
    </citation>
    <scope>NUCLEOTIDE SEQUENCE [LARGE SCALE GENOMIC DNA]</scope>
    <source>
        <strain evidence="4 5">OEW1</strain>
    </source>
</reference>
<dbReference type="PANTHER" id="PTHR33734:SF22">
    <property type="entry name" value="MEMBRANE-BOUND LYTIC MUREIN TRANSGLYCOSYLASE D"/>
    <property type="match status" value="1"/>
</dbReference>
<accession>A0A0C1EQE7</accession>
<sequence>MNRRDTIIIAVLINSGLLAILFMMAIHPDDASTYAPSSLPLAVAPKVEEEPSHYASSNISYVQTIPTDEVDNAIKAFVDSPSHEIALAETPTPLLPVNESQTTISSDSYTEIKVKRGDFLEKIARTHGTTIKAIMKANGLSSERLNVGQTLRIPPATRPIETIMEAPKPAAPQEKPSSSANDESSYYIVQRGDNPWKIAKKFQVRFEDLLILNDLDEEKARNLKVGDKLRVR</sequence>
<feature type="transmembrane region" description="Helical" evidence="2">
    <location>
        <begin position="7"/>
        <end position="26"/>
    </location>
</feature>
<dbReference type="PATRIC" id="fig|83552.4.peg.362"/>
<dbReference type="InterPro" id="IPR018392">
    <property type="entry name" value="LysM"/>
</dbReference>
<dbReference type="EMBL" id="JSAM01000020">
    <property type="protein sequence ID" value="KIA78434.1"/>
    <property type="molecule type" value="Genomic_DNA"/>
</dbReference>
<evidence type="ECO:0000313" key="5">
    <source>
        <dbReference type="Proteomes" id="UP000031307"/>
    </source>
</evidence>
<dbReference type="Pfam" id="PF01476">
    <property type="entry name" value="LysM"/>
    <property type="match status" value="2"/>
</dbReference>
<dbReference type="PROSITE" id="PS51782">
    <property type="entry name" value="LYSM"/>
    <property type="match status" value="2"/>
</dbReference>
<organism evidence="4 5">
    <name type="scientific">Parachlamydia acanthamoebae</name>
    <dbReference type="NCBI Taxonomy" id="83552"/>
    <lineage>
        <taxon>Bacteria</taxon>
        <taxon>Pseudomonadati</taxon>
        <taxon>Chlamydiota</taxon>
        <taxon>Chlamydiia</taxon>
        <taxon>Parachlamydiales</taxon>
        <taxon>Parachlamydiaceae</taxon>
        <taxon>Parachlamydia</taxon>
    </lineage>
</organism>
<dbReference type="SMART" id="SM00257">
    <property type="entry name" value="LysM"/>
    <property type="match status" value="2"/>
</dbReference>
<evidence type="ECO:0000256" key="1">
    <source>
        <dbReference type="SAM" id="MobiDB-lite"/>
    </source>
</evidence>
<name>A0A0C1EQE7_9BACT</name>
<dbReference type="OMA" id="MNDLDEY"/>
<dbReference type="RefSeq" id="WP_013924622.1">
    <property type="nucleotide sequence ID" value="NZ_JSAM01000020.1"/>
</dbReference>
<dbReference type="PANTHER" id="PTHR33734">
    <property type="entry name" value="LYSM DOMAIN-CONTAINING GPI-ANCHORED PROTEIN 2"/>
    <property type="match status" value="1"/>
</dbReference>
<dbReference type="Gene3D" id="3.10.350.10">
    <property type="entry name" value="LysM domain"/>
    <property type="match status" value="2"/>
</dbReference>
<dbReference type="CDD" id="cd00118">
    <property type="entry name" value="LysM"/>
    <property type="match status" value="2"/>
</dbReference>
<feature type="compositionally biased region" description="Low complexity" evidence="1">
    <location>
        <begin position="167"/>
        <end position="180"/>
    </location>
</feature>
<dbReference type="SUPFAM" id="SSF54106">
    <property type="entry name" value="LysM domain"/>
    <property type="match status" value="2"/>
</dbReference>
<feature type="domain" description="LysM" evidence="3">
    <location>
        <begin position="185"/>
        <end position="231"/>
    </location>
</feature>
<dbReference type="InterPro" id="IPR036779">
    <property type="entry name" value="LysM_dom_sf"/>
</dbReference>
<dbReference type="Proteomes" id="UP000031307">
    <property type="component" value="Unassembled WGS sequence"/>
</dbReference>
<dbReference type="GO" id="GO:0008932">
    <property type="term" value="F:lytic endotransglycosylase activity"/>
    <property type="evidence" value="ECO:0007669"/>
    <property type="project" value="TreeGrafter"/>
</dbReference>